<proteinExistence type="predicted"/>
<comment type="caution">
    <text evidence="1">The sequence shown here is derived from an EMBL/GenBank/DDBJ whole genome shotgun (WGS) entry which is preliminary data.</text>
</comment>
<dbReference type="Pfam" id="PF05331">
    <property type="entry name" value="DUF742"/>
    <property type="match status" value="1"/>
</dbReference>
<dbReference type="PANTHER" id="PTHR36221:SF1">
    <property type="entry name" value="DUF742 DOMAIN-CONTAINING PROTEIN"/>
    <property type="match status" value="1"/>
</dbReference>
<name>A0A8J3K555_9ACTN</name>
<gene>
    <name evidence="1" type="ORF">Cch02nite_76880</name>
</gene>
<dbReference type="RefSeq" id="WP_203736718.1">
    <property type="nucleotide sequence ID" value="NZ_BAAALB010000030.1"/>
</dbReference>
<evidence type="ECO:0008006" key="3">
    <source>
        <dbReference type="Google" id="ProtNLM"/>
    </source>
</evidence>
<accession>A0A8J3K555</accession>
<evidence type="ECO:0000313" key="2">
    <source>
        <dbReference type="Proteomes" id="UP000619293"/>
    </source>
</evidence>
<organism evidence="1 2">
    <name type="scientific">Catellatospora chokoriensis</name>
    <dbReference type="NCBI Taxonomy" id="310353"/>
    <lineage>
        <taxon>Bacteria</taxon>
        <taxon>Bacillati</taxon>
        <taxon>Actinomycetota</taxon>
        <taxon>Actinomycetes</taxon>
        <taxon>Micromonosporales</taxon>
        <taxon>Micromonosporaceae</taxon>
        <taxon>Catellatospora</taxon>
    </lineage>
</organism>
<dbReference type="Gene3D" id="1.10.10.10">
    <property type="entry name" value="Winged helix-like DNA-binding domain superfamily/Winged helix DNA-binding domain"/>
    <property type="match status" value="1"/>
</dbReference>
<dbReference type="AlphaFoldDB" id="A0A8J3K555"/>
<evidence type="ECO:0000313" key="1">
    <source>
        <dbReference type="EMBL" id="GIF94244.1"/>
    </source>
</evidence>
<dbReference type="PANTHER" id="PTHR36221">
    <property type="entry name" value="DUF742 DOMAIN-CONTAINING PROTEIN"/>
    <property type="match status" value="1"/>
</dbReference>
<reference evidence="1 2" key="1">
    <citation type="submission" date="2021-01" db="EMBL/GenBank/DDBJ databases">
        <title>Whole genome shotgun sequence of Catellatospora chokoriensis NBRC 107358.</title>
        <authorList>
            <person name="Komaki H."/>
            <person name="Tamura T."/>
        </authorList>
    </citation>
    <scope>NUCLEOTIDE SEQUENCE [LARGE SCALE GENOMIC DNA]</scope>
    <source>
        <strain evidence="1 2">NBRC 107358</strain>
    </source>
</reference>
<dbReference type="Proteomes" id="UP000619293">
    <property type="component" value="Unassembled WGS sequence"/>
</dbReference>
<protein>
    <recommendedName>
        <fullName evidence="3">DUF742 domain-containing protein</fullName>
    </recommendedName>
</protein>
<sequence>MTANWWEPVHDGTGPRPYVGADEPGSGRVPVADAAPAPGVRPYLITQGRSRPNDASLRLEAQVCTTAEGAASLSRLAYEPHAIVALCREPQSVAELAAQLRIHLGVARVLVGDLVEGGLLAVRHPEDTRHRVQIIERVIRGLQAIT</sequence>
<keyword evidence="2" id="KW-1185">Reference proteome</keyword>
<dbReference type="InterPro" id="IPR036388">
    <property type="entry name" value="WH-like_DNA-bd_sf"/>
</dbReference>
<dbReference type="EMBL" id="BONG01000087">
    <property type="protein sequence ID" value="GIF94244.1"/>
    <property type="molecule type" value="Genomic_DNA"/>
</dbReference>
<dbReference type="InterPro" id="IPR007995">
    <property type="entry name" value="DUF742"/>
</dbReference>